<name>A0A8K0P9L8_LADFU</name>
<evidence type="ECO:0000313" key="3">
    <source>
        <dbReference type="Proteomes" id="UP000792457"/>
    </source>
</evidence>
<gene>
    <name evidence="2" type="ORF">J437_LFUL014028</name>
</gene>
<comment type="caution">
    <text evidence="2">The sequence shown here is derived from an EMBL/GenBank/DDBJ whole genome shotgun (WGS) entry which is preliminary data.</text>
</comment>
<keyword evidence="3" id="KW-1185">Reference proteome</keyword>
<protein>
    <submittedName>
        <fullName evidence="2">Uncharacterized protein</fullName>
    </submittedName>
</protein>
<reference evidence="2" key="2">
    <citation type="submission" date="2017-10" db="EMBL/GenBank/DDBJ databases">
        <title>Ladona fulva Genome sequencing and assembly.</title>
        <authorList>
            <person name="Murali S."/>
            <person name="Richards S."/>
            <person name="Bandaranaike D."/>
            <person name="Bellair M."/>
            <person name="Blankenburg K."/>
            <person name="Chao H."/>
            <person name="Dinh H."/>
            <person name="Doddapaneni H."/>
            <person name="Dugan-Rocha S."/>
            <person name="Elkadiri S."/>
            <person name="Gnanaolivu R."/>
            <person name="Hernandez B."/>
            <person name="Skinner E."/>
            <person name="Javaid M."/>
            <person name="Lee S."/>
            <person name="Li M."/>
            <person name="Ming W."/>
            <person name="Munidasa M."/>
            <person name="Muniz J."/>
            <person name="Nguyen L."/>
            <person name="Hughes D."/>
            <person name="Osuji N."/>
            <person name="Pu L.-L."/>
            <person name="Puazo M."/>
            <person name="Qu C."/>
            <person name="Quiroz J."/>
            <person name="Raj R."/>
            <person name="Weissenberger G."/>
            <person name="Xin Y."/>
            <person name="Zou X."/>
            <person name="Han Y."/>
            <person name="Worley K."/>
            <person name="Muzny D."/>
            <person name="Gibbs R."/>
        </authorList>
    </citation>
    <scope>NUCLEOTIDE SEQUENCE</scope>
    <source>
        <strain evidence="2">Sampled in the wild</strain>
    </source>
</reference>
<proteinExistence type="predicted"/>
<evidence type="ECO:0000313" key="2">
    <source>
        <dbReference type="EMBL" id="KAG8235684.1"/>
    </source>
</evidence>
<feature type="compositionally biased region" description="Low complexity" evidence="1">
    <location>
        <begin position="166"/>
        <end position="177"/>
    </location>
</feature>
<dbReference type="AlphaFoldDB" id="A0A8K0P9L8"/>
<feature type="compositionally biased region" description="Pro residues" evidence="1">
    <location>
        <begin position="139"/>
        <end position="152"/>
    </location>
</feature>
<evidence type="ECO:0000256" key="1">
    <source>
        <dbReference type="SAM" id="MobiDB-lite"/>
    </source>
</evidence>
<reference evidence="2" key="1">
    <citation type="submission" date="2013-04" db="EMBL/GenBank/DDBJ databases">
        <authorList>
            <person name="Qu J."/>
            <person name="Murali S.C."/>
            <person name="Bandaranaike D."/>
            <person name="Bellair M."/>
            <person name="Blankenburg K."/>
            <person name="Chao H."/>
            <person name="Dinh H."/>
            <person name="Doddapaneni H."/>
            <person name="Downs B."/>
            <person name="Dugan-Rocha S."/>
            <person name="Elkadiri S."/>
            <person name="Gnanaolivu R.D."/>
            <person name="Hernandez B."/>
            <person name="Javaid M."/>
            <person name="Jayaseelan J.C."/>
            <person name="Lee S."/>
            <person name="Li M."/>
            <person name="Ming W."/>
            <person name="Munidasa M."/>
            <person name="Muniz J."/>
            <person name="Nguyen L."/>
            <person name="Ongeri F."/>
            <person name="Osuji N."/>
            <person name="Pu L.-L."/>
            <person name="Puazo M."/>
            <person name="Qu C."/>
            <person name="Quiroz J."/>
            <person name="Raj R."/>
            <person name="Weissenberger G."/>
            <person name="Xin Y."/>
            <person name="Zou X."/>
            <person name="Han Y."/>
            <person name="Richards S."/>
            <person name="Worley K."/>
            <person name="Muzny D."/>
            <person name="Gibbs R."/>
        </authorList>
    </citation>
    <scope>NUCLEOTIDE SEQUENCE</scope>
    <source>
        <strain evidence="2">Sampled in the wild</strain>
    </source>
</reference>
<organism evidence="2 3">
    <name type="scientific">Ladona fulva</name>
    <name type="common">Scarce chaser dragonfly</name>
    <name type="synonym">Libellula fulva</name>
    <dbReference type="NCBI Taxonomy" id="123851"/>
    <lineage>
        <taxon>Eukaryota</taxon>
        <taxon>Metazoa</taxon>
        <taxon>Ecdysozoa</taxon>
        <taxon>Arthropoda</taxon>
        <taxon>Hexapoda</taxon>
        <taxon>Insecta</taxon>
        <taxon>Pterygota</taxon>
        <taxon>Palaeoptera</taxon>
        <taxon>Odonata</taxon>
        <taxon>Epiprocta</taxon>
        <taxon>Anisoptera</taxon>
        <taxon>Libelluloidea</taxon>
        <taxon>Libellulidae</taxon>
        <taxon>Ladona</taxon>
    </lineage>
</organism>
<feature type="region of interest" description="Disordered" evidence="1">
    <location>
        <begin position="115"/>
        <end position="188"/>
    </location>
</feature>
<sequence length="285" mass="31836">MMTLLVRLIHNGTSWLNPYFGGTSQPVIRPFWGRVDHTAYADNVDVKYISDEDILAIKETWCDCSASLNAELNTNKSTRLWCGRLKGRTDKPLRHFHDNDFTSCWKEKLNRGYSLNGPSTSTSSDDEPTCTLSPHSRPISPPPPSPTPPPPSTLAHFPNPQVSFPSTSTANTASSSSPLIHRTPKSSGKRLKLADIGMSRLVHCAPRKKLLCFYLFGKDKVKKLEKLRAAHEKLKAKAKTTNGSGKKSLSADDFLKSFLSKLTVVFFHSQIQTLNKKQKGRRWSN</sequence>
<dbReference type="EMBL" id="KZ308939">
    <property type="protein sequence ID" value="KAG8235684.1"/>
    <property type="molecule type" value="Genomic_DNA"/>
</dbReference>
<accession>A0A8K0P9L8</accession>
<dbReference type="Proteomes" id="UP000792457">
    <property type="component" value="Unassembled WGS sequence"/>
</dbReference>